<dbReference type="PANTHER" id="PTHR16557">
    <property type="entry name" value="ALKYLATED DNA REPAIR PROTEIN ALKB-RELATED"/>
    <property type="match status" value="1"/>
</dbReference>
<keyword evidence="4 5" id="KW-0408">Iron</keyword>
<comment type="cofactor">
    <cofactor evidence="5">
        <name>Fe(2+)</name>
        <dbReference type="ChEBI" id="CHEBI:29033"/>
    </cofactor>
    <text evidence="5">Binds 1 Fe(2+) ion per subunit.</text>
</comment>
<keyword evidence="8" id="KW-1185">Reference proteome</keyword>
<organism evidence="7 8">
    <name type="scientific">Oryzomicrobium terrae</name>
    <dbReference type="NCBI Taxonomy" id="1735038"/>
    <lineage>
        <taxon>Bacteria</taxon>
        <taxon>Pseudomonadati</taxon>
        <taxon>Pseudomonadota</taxon>
        <taxon>Betaproteobacteria</taxon>
        <taxon>Rhodocyclales</taxon>
        <taxon>Rhodocyclaceae</taxon>
        <taxon>Oryzomicrobium</taxon>
    </lineage>
</organism>
<feature type="binding site" evidence="5">
    <location>
        <position position="195"/>
    </location>
    <ligand>
        <name>Fe cation</name>
        <dbReference type="ChEBI" id="CHEBI:24875"/>
        <note>catalytic</note>
    </ligand>
</feature>
<dbReference type="SUPFAM" id="SSF51197">
    <property type="entry name" value="Clavaminate synthase-like"/>
    <property type="match status" value="1"/>
</dbReference>
<evidence type="ECO:0000256" key="4">
    <source>
        <dbReference type="ARBA" id="ARBA00023004"/>
    </source>
</evidence>
<dbReference type="AlphaFoldDB" id="A0A5C1EBZ8"/>
<feature type="binding site" evidence="5">
    <location>
        <position position="141"/>
    </location>
    <ligand>
        <name>Fe cation</name>
        <dbReference type="ChEBI" id="CHEBI:24875"/>
        <note>catalytic</note>
    </ligand>
</feature>
<reference evidence="7 8" key="1">
    <citation type="submission" date="2017-07" db="EMBL/GenBank/DDBJ databases">
        <title>Complete genome sequence of Oryzomicrobium terrae TPP412.</title>
        <authorList>
            <person name="Chiu L.-W."/>
            <person name="Lo K.-J."/>
            <person name="Tsai Y.-M."/>
            <person name="Lin S.-S."/>
            <person name="Kuo C.-H."/>
            <person name="Liu C.-T."/>
        </authorList>
    </citation>
    <scope>NUCLEOTIDE SEQUENCE [LARGE SCALE GENOMIC DNA]</scope>
    <source>
        <strain evidence="7 8">TPP412</strain>
    </source>
</reference>
<dbReference type="InterPro" id="IPR027450">
    <property type="entry name" value="AlkB-like"/>
</dbReference>
<evidence type="ECO:0000259" key="6">
    <source>
        <dbReference type="PROSITE" id="PS51471"/>
    </source>
</evidence>
<name>A0A5C1EBZ8_9RHOO</name>
<accession>A0A5C1EBZ8</accession>
<dbReference type="GO" id="GO:0035516">
    <property type="term" value="F:broad specificity oxidative DNA demethylase activity"/>
    <property type="evidence" value="ECO:0007669"/>
    <property type="project" value="TreeGrafter"/>
</dbReference>
<sequence>MTLDLFGPPAAGIDTTPPWREDIAVGAVLLRRYALDGMADLLTALAAVTAAAPFRHLATPGGYDMSVAMTNCGALGWVTDRHGYRYAPRDPASGLPWPAMPPAFARLAREAAAAAGFAGFEPDACLINRYAPGARMGLHQDKNERDMGQPIVTVSLGLPATFLFGGPRREDRAQRLPVTHGDVVAWGGPARLYFHGVLPVKDGHHPQLGPQRISLTFRKAG</sequence>
<evidence type="ECO:0000313" key="8">
    <source>
        <dbReference type="Proteomes" id="UP000323671"/>
    </source>
</evidence>
<keyword evidence="3" id="KW-0560">Oxidoreductase</keyword>
<evidence type="ECO:0000256" key="5">
    <source>
        <dbReference type="PIRSR" id="PIRSR604574-2"/>
    </source>
</evidence>
<dbReference type="RefSeq" id="WP_149426265.1">
    <property type="nucleotide sequence ID" value="NZ_CP022579.1"/>
</dbReference>
<dbReference type="PROSITE" id="PS51471">
    <property type="entry name" value="FE2OG_OXY"/>
    <property type="match status" value="1"/>
</dbReference>
<dbReference type="Pfam" id="PF13532">
    <property type="entry name" value="2OG-FeII_Oxy_2"/>
    <property type="match status" value="1"/>
</dbReference>
<dbReference type="GO" id="GO:0035515">
    <property type="term" value="F:oxidative RNA demethylase activity"/>
    <property type="evidence" value="ECO:0007669"/>
    <property type="project" value="TreeGrafter"/>
</dbReference>
<dbReference type="Proteomes" id="UP000323671">
    <property type="component" value="Chromosome"/>
</dbReference>
<dbReference type="NCBIfam" id="NF011930">
    <property type="entry name" value="PRK15401.1"/>
    <property type="match status" value="1"/>
</dbReference>
<dbReference type="KEGG" id="otr:OTERR_29460"/>
<evidence type="ECO:0000256" key="2">
    <source>
        <dbReference type="ARBA" id="ARBA00022964"/>
    </source>
</evidence>
<dbReference type="GO" id="GO:0005737">
    <property type="term" value="C:cytoplasm"/>
    <property type="evidence" value="ECO:0007669"/>
    <property type="project" value="TreeGrafter"/>
</dbReference>
<dbReference type="PANTHER" id="PTHR16557:SF2">
    <property type="entry name" value="NUCLEIC ACID DIOXYGENASE ALKBH1"/>
    <property type="match status" value="1"/>
</dbReference>
<protein>
    <submittedName>
        <fullName evidence="7">Alkylated DNA repair protein AlkB</fullName>
    </submittedName>
</protein>
<evidence type="ECO:0000313" key="7">
    <source>
        <dbReference type="EMBL" id="QEL66422.1"/>
    </source>
</evidence>
<dbReference type="GO" id="GO:0008198">
    <property type="term" value="F:ferrous iron binding"/>
    <property type="evidence" value="ECO:0007669"/>
    <property type="project" value="TreeGrafter"/>
</dbReference>
<dbReference type="EMBL" id="CP022579">
    <property type="protein sequence ID" value="QEL66422.1"/>
    <property type="molecule type" value="Genomic_DNA"/>
</dbReference>
<evidence type="ECO:0000256" key="3">
    <source>
        <dbReference type="ARBA" id="ARBA00023002"/>
    </source>
</evidence>
<dbReference type="InterPro" id="IPR037151">
    <property type="entry name" value="AlkB-like_sf"/>
</dbReference>
<feature type="binding site" evidence="5">
    <location>
        <position position="139"/>
    </location>
    <ligand>
        <name>Fe cation</name>
        <dbReference type="ChEBI" id="CHEBI:24875"/>
        <note>catalytic</note>
    </ligand>
</feature>
<keyword evidence="1 5" id="KW-0479">Metal-binding</keyword>
<dbReference type="InterPro" id="IPR004574">
    <property type="entry name" value="Alkb"/>
</dbReference>
<gene>
    <name evidence="7" type="primary">alkB</name>
    <name evidence="7" type="ORF">OTERR_29460</name>
</gene>
<evidence type="ECO:0000256" key="1">
    <source>
        <dbReference type="ARBA" id="ARBA00022723"/>
    </source>
</evidence>
<keyword evidence="2" id="KW-0223">Dioxygenase</keyword>
<dbReference type="Gene3D" id="2.60.120.590">
    <property type="entry name" value="Alpha-ketoglutarate-dependent dioxygenase AlkB-like"/>
    <property type="match status" value="1"/>
</dbReference>
<dbReference type="GO" id="GO:0035513">
    <property type="term" value="P:oxidative RNA demethylation"/>
    <property type="evidence" value="ECO:0007669"/>
    <property type="project" value="TreeGrafter"/>
</dbReference>
<feature type="domain" description="Fe2OG dioxygenase" evidence="6">
    <location>
        <begin position="121"/>
        <end position="221"/>
    </location>
</feature>
<proteinExistence type="predicted"/>
<dbReference type="InterPro" id="IPR005123">
    <property type="entry name" value="Oxoglu/Fe-dep_dioxygenase_dom"/>
</dbReference>